<dbReference type="EMBL" id="LN722852">
    <property type="protein sequence ID" value="CEP09955.1"/>
    <property type="molecule type" value="Genomic_DNA"/>
</dbReference>
<organism evidence="1 2">
    <name type="scientific">Parasitella parasitica</name>
    <dbReference type="NCBI Taxonomy" id="35722"/>
    <lineage>
        <taxon>Eukaryota</taxon>
        <taxon>Fungi</taxon>
        <taxon>Fungi incertae sedis</taxon>
        <taxon>Mucoromycota</taxon>
        <taxon>Mucoromycotina</taxon>
        <taxon>Mucoromycetes</taxon>
        <taxon>Mucorales</taxon>
        <taxon>Mucorineae</taxon>
        <taxon>Mucoraceae</taxon>
        <taxon>Parasitella</taxon>
    </lineage>
</organism>
<evidence type="ECO:0000313" key="1">
    <source>
        <dbReference type="EMBL" id="CEP09955.1"/>
    </source>
</evidence>
<name>A0A0B7N384_9FUNG</name>
<dbReference type="Proteomes" id="UP000054107">
    <property type="component" value="Unassembled WGS sequence"/>
</dbReference>
<feature type="non-terminal residue" evidence="1">
    <location>
        <position position="294"/>
    </location>
</feature>
<dbReference type="OrthoDB" id="2279551at2759"/>
<evidence type="ECO:0000313" key="2">
    <source>
        <dbReference type="Proteomes" id="UP000054107"/>
    </source>
</evidence>
<keyword evidence="2" id="KW-1185">Reference proteome</keyword>
<reference evidence="1 2" key="1">
    <citation type="submission" date="2014-09" db="EMBL/GenBank/DDBJ databases">
        <authorList>
            <person name="Ellenberger Sabrina"/>
        </authorList>
    </citation>
    <scope>NUCLEOTIDE SEQUENCE [LARGE SCALE GENOMIC DNA]</scope>
    <source>
        <strain evidence="1 2">CBS 412.66</strain>
    </source>
</reference>
<feature type="non-terminal residue" evidence="1">
    <location>
        <position position="1"/>
    </location>
</feature>
<protein>
    <submittedName>
        <fullName evidence="1">Uncharacterized protein</fullName>
    </submittedName>
</protein>
<sequence>KSHYSPWLSQAINTLRVKHGHPLIDDYYCSNLGNSFDYLPIKESFGIVALPDYLMKTYNISQKKQSSTPQDLMSLKLALQMSILPIAMLPTVGYFDGSFLYTFLAERQNTNIAVTAVHTDEEMVLFAKFKSDAQMKEMIKYSAERTSPDFEIFASIWSAYCVEGSKIYYKLPRHLESYFNILTDREKYHNSVSLNAQIREVVMDNIQNDNRLTCKSIPVLPVAQEPSSEAVMRNISNSSTSAPIANHKSTTYRPLLQMNHGPFMICPPPSIVKQTRAPRMCALCNIPGCGGGRH</sequence>
<gene>
    <name evidence="1" type="primary">PARPA_03554.1 scaffold 8500</name>
</gene>
<proteinExistence type="predicted"/>
<dbReference type="AlphaFoldDB" id="A0A0B7N384"/>
<accession>A0A0B7N384</accession>